<accession>A0A510E5D8</accession>
<evidence type="ECO:0000313" key="2">
    <source>
        <dbReference type="EMBL" id="BBG24513.1"/>
    </source>
</evidence>
<sequence length="154" mass="17912">MESMNNNENLSKVINIDAFFIPIYNSPAIICYLEDNRQFMLSNVTPEIVFAIRKLNNKDGVLDDRENIFDILNFVPELRQDLENHINRVIINDLNDKIGVYSATIEINFGNSILIEKRMIPSHAIYLGLLTKKPIYVKKELVDEQERENRNGEE</sequence>
<accession>A0A510DWB3</accession>
<evidence type="ECO:0000259" key="1">
    <source>
        <dbReference type="PROSITE" id="PS51658"/>
    </source>
</evidence>
<evidence type="ECO:0000313" key="3">
    <source>
        <dbReference type="EMBL" id="BBG27270.1"/>
    </source>
</evidence>
<dbReference type="Gene3D" id="3.10.690.10">
    <property type="entry name" value="Bifunctional nuclease domain"/>
    <property type="match status" value="1"/>
</dbReference>
<evidence type="ECO:0000313" key="4">
    <source>
        <dbReference type="Proteomes" id="UP000322983"/>
    </source>
</evidence>
<dbReference type="EMBL" id="AP018929">
    <property type="protein sequence ID" value="BBG24513.1"/>
    <property type="molecule type" value="Genomic_DNA"/>
</dbReference>
<dbReference type="InterPro" id="IPR036104">
    <property type="entry name" value="BFN_sf"/>
</dbReference>
<dbReference type="EMBL" id="AP018930">
    <property type="protein sequence ID" value="BBG27270.1"/>
    <property type="molecule type" value="Genomic_DNA"/>
</dbReference>
<name>A0A510E5D8_9CREN</name>
<evidence type="ECO:0000313" key="5">
    <source>
        <dbReference type="Proteomes" id="UP000325030"/>
    </source>
</evidence>
<reference evidence="3 4" key="2">
    <citation type="journal article" date="2020" name="Int. J. Syst. Evol. Microbiol.">
        <title>Sulfuracidifex tepidarius gen. nov., sp. nov. and transfer of Sulfolobus metallicus Huber and Stetter 1992 to the genus Sulfuracidifex as Sulfuracidifex metallicus comb. nov.</title>
        <authorList>
            <person name="Itoh T."/>
            <person name="Miura T."/>
            <person name="Sakai H.D."/>
            <person name="Kato S."/>
            <person name="Ohkuma M."/>
            <person name="Takashina T."/>
        </authorList>
    </citation>
    <scope>NUCLEOTIDE SEQUENCE</scope>
    <source>
        <strain evidence="2 4">IC-006</strain>
        <strain evidence="3">IC-007</strain>
    </source>
</reference>
<protein>
    <recommendedName>
        <fullName evidence="1">BFN domain-containing protein</fullName>
    </recommendedName>
</protein>
<proteinExistence type="predicted"/>
<dbReference type="OrthoDB" id="14860at2157"/>
<dbReference type="AlphaFoldDB" id="A0A510E5D8"/>
<dbReference type="RefSeq" id="WP_149528612.1">
    <property type="nucleotide sequence ID" value="NZ_BBCL01000001.1"/>
</dbReference>
<dbReference type="Proteomes" id="UP000325030">
    <property type="component" value="Chromosome"/>
</dbReference>
<dbReference type="InterPro" id="IPR003729">
    <property type="entry name" value="Bi_nuclease_dom"/>
</dbReference>
<reference evidence="5" key="1">
    <citation type="submission" date="2018-09" db="EMBL/GenBank/DDBJ databases">
        <title>Complete Genome Sequencing of Sulfolobus sp. JCM 16834.</title>
        <authorList>
            <person name="Kato S."/>
            <person name="Itoh T."/>
            <person name="Ohkuma M."/>
        </authorList>
    </citation>
    <scope>NUCLEOTIDE SEQUENCE [LARGE SCALE GENOMIC DNA]</scope>
    <source>
        <strain evidence="5">IC-007</strain>
    </source>
</reference>
<dbReference type="GO" id="GO:0004518">
    <property type="term" value="F:nuclease activity"/>
    <property type="evidence" value="ECO:0007669"/>
    <property type="project" value="InterPro"/>
</dbReference>
<organism evidence="3 5">
    <name type="scientific">Sulfuracidifex tepidarius</name>
    <dbReference type="NCBI Taxonomy" id="1294262"/>
    <lineage>
        <taxon>Archaea</taxon>
        <taxon>Thermoproteota</taxon>
        <taxon>Thermoprotei</taxon>
        <taxon>Sulfolobales</taxon>
        <taxon>Sulfolobaceae</taxon>
        <taxon>Sulfuracidifex</taxon>
    </lineage>
</organism>
<dbReference type="KEGG" id="step:IC006_1835"/>
<dbReference type="Pfam" id="PF02577">
    <property type="entry name" value="BFN_dom"/>
    <property type="match status" value="1"/>
</dbReference>
<feature type="domain" description="BFN" evidence="1">
    <location>
        <begin position="10"/>
        <end position="149"/>
    </location>
</feature>
<dbReference type="Proteomes" id="UP000322983">
    <property type="component" value="Chromosome"/>
</dbReference>
<dbReference type="PROSITE" id="PS51658">
    <property type="entry name" value="BFN"/>
    <property type="match status" value="1"/>
</dbReference>
<dbReference type="SUPFAM" id="SSF103256">
    <property type="entry name" value="Hypothetical protein TM0160"/>
    <property type="match status" value="1"/>
</dbReference>
<keyword evidence="4" id="KW-1185">Reference proteome</keyword>
<dbReference type="STRING" id="1294262.GCA_001316085_00172"/>
<gene>
    <name evidence="2" type="ORF">IC006_1835</name>
    <name evidence="3" type="ORF">IC007_1812</name>
</gene>